<dbReference type="Pfam" id="PF00571">
    <property type="entry name" value="CBS"/>
    <property type="match status" value="2"/>
</dbReference>
<gene>
    <name evidence="4" type="ORF">DRB17_17375</name>
</gene>
<dbReference type="EMBL" id="QPMH01000024">
    <property type="protein sequence ID" value="RDD60562.1"/>
    <property type="molecule type" value="Genomic_DNA"/>
</dbReference>
<reference evidence="4 5" key="1">
    <citation type="submission" date="2018-07" db="EMBL/GenBank/DDBJ databases">
        <title>Venubactetium sediminum gen. nov., sp. nov., isolated from a marine solar saltern.</title>
        <authorList>
            <person name="Wang S."/>
        </authorList>
    </citation>
    <scope>NUCLEOTIDE SEQUENCE [LARGE SCALE GENOMIC DNA]</scope>
    <source>
        <strain evidence="4 5">WD2A32</strain>
    </source>
</reference>
<comment type="caution">
    <text evidence="4">The sequence shown here is derived from an EMBL/GenBank/DDBJ whole genome shotgun (WGS) entry which is preliminary data.</text>
</comment>
<dbReference type="CDD" id="cd04623">
    <property type="entry name" value="CBS_pair_bac_euk"/>
    <property type="match status" value="1"/>
</dbReference>
<proteinExistence type="predicted"/>
<dbReference type="PANTHER" id="PTHR43080:SF2">
    <property type="entry name" value="CBS DOMAIN-CONTAINING PROTEIN"/>
    <property type="match status" value="1"/>
</dbReference>
<dbReference type="SUPFAM" id="SSF54631">
    <property type="entry name" value="CBS-domain pair"/>
    <property type="match status" value="1"/>
</dbReference>
<dbReference type="InterPro" id="IPR044725">
    <property type="entry name" value="CBSX3_CBS_dom"/>
</dbReference>
<dbReference type="InterPro" id="IPR000644">
    <property type="entry name" value="CBS_dom"/>
</dbReference>
<keyword evidence="1 2" id="KW-0129">CBS domain</keyword>
<protein>
    <submittedName>
        <fullName evidence="4">CBS domain-containing protein</fullName>
    </submittedName>
</protein>
<evidence type="ECO:0000259" key="3">
    <source>
        <dbReference type="PROSITE" id="PS51371"/>
    </source>
</evidence>
<evidence type="ECO:0000313" key="4">
    <source>
        <dbReference type="EMBL" id="RDD60562.1"/>
    </source>
</evidence>
<dbReference type="InterPro" id="IPR046342">
    <property type="entry name" value="CBS_dom_sf"/>
</dbReference>
<dbReference type="RefSeq" id="WP_114583498.1">
    <property type="nucleotide sequence ID" value="NZ_QPMH01000024.1"/>
</dbReference>
<sequence>MKVSQILQTKGRDVATVSPDDAILDVVAQLKARRIGAVVALDGSGHIAGILSERDVVHALAEHGPNLAKLKVADLMTKDVTTCTPSNDVNHVMREMTQGRFRHVPVIENGKLAGLVSIGDAVKARIEELEHEREALQSYIAG</sequence>
<name>A0A369T6P5_9PROT</name>
<dbReference type="Gene3D" id="3.10.580.10">
    <property type="entry name" value="CBS-domain"/>
    <property type="match status" value="1"/>
</dbReference>
<evidence type="ECO:0000313" key="5">
    <source>
        <dbReference type="Proteomes" id="UP000253941"/>
    </source>
</evidence>
<accession>A0A369T6P5</accession>
<dbReference type="PANTHER" id="PTHR43080">
    <property type="entry name" value="CBS DOMAIN-CONTAINING PROTEIN CBSX3, MITOCHONDRIAL"/>
    <property type="match status" value="1"/>
</dbReference>
<dbReference type="PROSITE" id="PS51371">
    <property type="entry name" value="CBS"/>
    <property type="match status" value="2"/>
</dbReference>
<keyword evidence="5" id="KW-1185">Reference proteome</keyword>
<evidence type="ECO:0000256" key="1">
    <source>
        <dbReference type="ARBA" id="ARBA00023122"/>
    </source>
</evidence>
<organism evidence="4 5">
    <name type="scientific">Ferruginivarius sediminum</name>
    <dbReference type="NCBI Taxonomy" id="2661937"/>
    <lineage>
        <taxon>Bacteria</taxon>
        <taxon>Pseudomonadati</taxon>
        <taxon>Pseudomonadota</taxon>
        <taxon>Alphaproteobacteria</taxon>
        <taxon>Rhodospirillales</taxon>
        <taxon>Rhodospirillaceae</taxon>
        <taxon>Ferruginivarius</taxon>
    </lineage>
</organism>
<feature type="domain" description="CBS" evidence="3">
    <location>
        <begin position="8"/>
        <end position="70"/>
    </location>
</feature>
<dbReference type="Proteomes" id="UP000253941">
    <property type="component" value="Unassembled WGS sequence"/>
</dbReference>
<dbReference type="AlphaFoldDB" id="A0A369T6P5"/>
<dbReference type="SMART" id="SM00116">
    <property type="entry name" value="CBS"/>
    <property type="match status" value="2"/>
</dbReference>
<dbReference type="InterPro" id="IPR051257">
    <property type="entry name" value="Diverse_CBS-Domain"/>
</dbReference>
<evidence type="ECO:0000256" key="2">
    <source>
        <dbReference type="PROSITE-ProRule" id="PRU00703"/>
    </source>
</evidence>
<feature type="domain" description="CBS" evidence="3">
    <location>
        <begin position="76"/>
        <end position="133"/>
    </location>
</feature>